<evidence type="ECO:0008006" key="2">
    <source>
        <dbReference type="Google" id="ProtNLM"/>
    </source>
</evidence>
<dbReference type="InterPro" id="IPR011009">
    <property type="entry name" value="Kinase-like_dom_sf"/>
</dbReference>
<protein>
    <recommendedName>
        <fullName evidence="2">Protein kinase domain-containing protein</fullName>
    </recommendedName>
</protein>
<name>A0A6J4I3T4_9CHLR</name>
<evidence type="ECO:0000313" key="1">
    <source>
        <dbReference type="EMBL" id="CAA9239434.1"/>
    </source>
</evidence>
<gene>
    <name evidence="1" type="ORF">AVDCRST_MAG26-1356</name>
</gene>
<accession>A0A6J4I3T4</accession>
<dbReference type="Gene3D" id="1.10.510.10">
    <property type="entry name" value="Transferase(Phosphotransferase) domain 1"/>
    <property type="match status" value="1"/>
</dbReference>
<dbReference type="SUPFAM" id="SSF56112">
    <property type="entry name" value="Protein kinase-like (PK-like)"/>
    <property type="match status" value="1"/>
</dbReference>
<sequence length="42" mass="4701">MPYAPIEQIQDGSHTDQQSDIYSFGATLYRLLTSKLPPSCID</sequence>
<feature type="non-terminal residue" evidence="1">
    <location>
        <position position="42"/>
    </location>
</feature>
<reference evidence="1" key="1">
    <citation type="submission" date="2020-02" db="EMBL/GenBank/DDBJ databases">
        <authorList>
            <person name="Meier V. D."/>
        </authorList>
    </citation>
    <scope>NUCLEOTIDE SEQUENCE</scope>
    <source>
        <strain evidence="1">AVDCRST_MAG26</strain>
    </source>
</reference>
<dbReference type="EMBL" id="CADCTK010000325">
    <property type="protein sequence ID" value="CAA9239434.1"/>
    <property type="molecule type" value="Genomic_DNA"/>
</dbReference>
<organism evidence="1">
    <name type="scientific">uncultured Chloroflexia bacterium</name>
    <dbReference type="NCBI Taxonomy" id="1672391"/>
    <lineage>
        <taxon>Bacteria</taxon>
        <taxon>Bacillati</taxon>
        <taxon>Chloroflexota</taxon>
        <taxon>Chloroflexia</taxon>
        <taxon>environmental samples</taxon>
    </lineage>
</organism>
<proteinExistence type="predicted"/>
<dbReference type="AlphaFoldDB" id="A0A6J4I3T4"/>